<evidence type="ECO:0000313" key="4">
    <source>
        <dbReference type="Proteomes" id="UP000285146"/>
    </source>
</evidence>
<dbReference type="InterPro" id="IPR002877">
    <property type="entry name" value="RNA_MeTrfase_FtsJ_dom"/>
</dbReference>
<gene>
    <name evidence="3" type="ORF">VPNG_02746</name>
</gene>
<feature type="domain" description="Ribosomal RNA methyltransferase FtsJ" evidence="2">
    <location>
        <begin position="159"/>
        <end position="356"/>
    </location>
</feature>
<dbReference type="InterPro" id="IPR029063">
    <property type="entry name" value="SAM-dependent_MTases_sf"/>
</dbReference>
<dbReference type="AlphaFoldDB" id="A0A423XJL4"/>
<dbReference type="EMBL" id="LKEB01000005">
    <property type="protein sequence ID" value="ROW16358.1"/>
    <property type="molecule type" value="Genomic_DNA"/>
</dbReference>
<reference evidence="3 4" key="1">
    <citation type="submission" date="2015-09" db="EMBL/GenBank/DDBJ databases">
        <title>Host preference determinants of Valsa canker pathogens revealed by comparative genomics.</title>
        <authorList>
            <person name="Yin Z."/>
            <person name="Huang L."/>
        </authorList>
    </citation>
    <scope>NUCLEOTIDE SEQUENCE [LARGE SCALE GENOMIC DNA]</scope>
    <source>
        <strain evidence="3 4">SXYLt</strain>
    </source>
</reference>
<dbReference type="InParanoid" id="A0A423XJL4"/>
<name>A0A423XJL4_9PEZI</name>
<dbReference type="Pfam" id="PF01728">
    <property type="entry name" value="FtsJ"/>
    <property type="match status" value="1"/>
</dbReference>
<dbReference type="Gene3D" id="3.40.50.150">
    <property type="entry name" value="Vaccinia Virus protein VP39"/>
    <property type="match status" value="1"/>
</dbReference>
<feature type="region of interest" description="Disordered" evidence="1">
    <location>
        <begin position="1"/>
        <end position="40"/>
    </location>
</feature>
<feature type="compositionally biased region" description="Low complexity" evidence="1">
    <location>
        <begin position="13"/>
        <end position="24"/>
    </location>
</feature>
<dbReference type="GO" id="GO:0008168">
    <property type="term" value="F:methyltransferase activity"/>
    <property type="evidence" value="ECO:0007669"/>
    <property type="project" value="InterPro"/>
</dbReference>
<evidence type="ECO:0000313" key="3">
    <source>
        <dbReference type="EMBL" id="ROW16358.1"/>
    </source>
</evidence>
<dbReference type="Proteomes" id="UP000285146">
    <property type="component" value="Unassembled WGS sequence"/>
</dbReference>
<dbReference type="GO" id="GO:0032259">
    <property type="term" value="P:methylation"/>
    <property type="evidence" value="ECO:0007669"/>
    <property type="project" value="InterPro"/>
</dbReference>
<sequence>MSHQAVSDQIQAPEPRSSPSGPSERTTDCSDSSATEDKGDAALVLGLNKLDIHDSSLVDNEGATDTEARATAAYGKPQGEANRGTATGEPITEEDRIFAHERHVVTQYLLDNVAEFRELSDIRLKGWNNPEGDRYFERQRHIADNPDDNTSKIFLGMMQRVGAKMQDATGVFTLSSKRPSMLALGCAPGGFVETALKVNRDAQVIGITLPAKDNGVECLVKNRRLRLIEADVTMLGADLGITEADIPPEHPDAKNFLPRQIRPRQQFNLVTCEGGILRTHQVASYREHREAARLKTSQLAIALARVKPGGSMVVLMHRAESRNSLYLFHIFSKFGKVRLFKPDFEHQHRSSFYMIVTSIQSQGEAAQRAVKQWTSEWKAATFCTEEEYREWLRSNTVDLNELLEEFGKEWVELSREVWNLQIKGLQRKSFTK</sequence>
<dbReference type="STRING" id="1230097.A0A423XJL4"/>
<proteinExistence type="predicted"/>
<feature type="compositionally biased region" description="Polar residues" evidence="1">
    <location>
        <begin position="1"/>
        <end position="10"/>
    </location>
</feature>
<comment type="caution">
    <text evidence="3">The sequence shown here is derived from an EMBL/GenBank/DDBJ whole genome shotgun (WGS) entry which is preliminary data.</text>
</comment>
<accession>A0A423XJL4</accession>
<evidence type="ECO:0000256" key="1">
    <source>
        <dbReference type="SAM" id="MobiDB-lite"/>
    </source>
</evidence>
<keyword evidence="4" id="KW-1185">Reference proteome</keyword>
<evidence type="ECO:0000259" key="2">
    <source>
        <dbReference type="Pfam" id="PF01728"/>
    </source>
</evidence>
<organism evidence="3 4">
    <name type="scientific">Cytospora leucostoma</name>
    <dbReference type="NCBI Taxonomy" id="1230097"/>
    <lineage>
        <taxon>Eukaryota</taxon>
        <taxon>Fungi</taxon>
        <taxon>Dikarya</taxon>
        <taxon>Ascomycota</taxon>
        <taxon>Pezizomycotina</taxon>
        <taxon>Sordariomycetes</taxon>
        <taxon>Sordariomycetidae</taxon>
        <taxon>Diaporthales</taxon>
        <taxon>Cytosporaceae</taxon>
        <taxon>Cytospora</taxon>
    </lineage>
</organism>
<dbReference type="OrthoDB" id="417125at2759"/>
<dbReference type="SUPFAM" id="SSF53335">
    <property type="entry name" value="S-adenosyl-L-methionine-dependent methyltransferases"/>
    <property type="match status" value="1"/>
</dbReference>
<protein>
    <recommendedName>
        <fullName evidence="2">Ribosomal RNA methyltransferase FtsJ domain-containing protein</fullName>
    </recommendedName>
</protein>